<proteinExistence type="inferred from homology"/>
<evidence type="ECO:0000259" key="5">
    <source>
        <dbReference type="PROSITE" id="PS50931"/>
    </source>
</evidence>
<dbReference type="CDD" id="cd08422">
    <property type="entry name" value="PBP2_CrgA_like"/>
    <property type="match status" value="1"/>
</dbReference>
<dbReference type="PANTHER" id="PTHR30537">
    <property type="entry name" value="HTH-TYPE TRANSCRIPTIONAL REGULATOR"/>
    <property type="match status" value="1"/>
</dbReference>
<dbReference type="GO" id="GO:0003700">
    <property type="term" value="F:DNA-binding transcription factor activity"/>
    <property type="evidence" value="ECO:0007669"/>
    <property type="project" value="InterPro"/>
</dbReference>
<accession>A0A8J2XXG3</accession>
<dbReference type="PANTHER" id="PTHR30537:SF21">
    <property type="entry name" value="HTH-TYPE TRANSCRIPTIONAL REGULATOR SINR-RELATED"/>
    <property type="match status" value="1"/>
</dbReference>
<dbReference type="SUPFAM" id="SSF46785">
    <property type="entry name" value="Winged helix' DNA-binding domain"/>
    <property type="match status" value="1"/>
</dbReference>
<dbReference type="EMBL" id="BMCG01000002">
    <property type="protein sequence ID" value="GGC01001.1"/>
    <property type="molecule type" value="Genomic_DNA"/>
</dbReference>
<protein>
    <submittedName>
        <fullName evidence="6">LysR family transcriptional regulator</fullName>
    </submittedName>
</protein>
<evidence type="ECO:0000256" key="4">
    <source>
        <dbReference type="ARBA" id="ARBA00023163"/>
    </source>
</evidence>
<dbReference type="Pfam" id="PF03466">
    <property type="entry name" value="LysR_substrate"/>
    <property type="match status" value="1"/>
</dbReference>
<keyword evidence="2" id="KW-0805">Transcription regulation</keyword>
<dbReference type="InterPro" id="IPR036388">
    <property type="entry name" value="WH-like_DNA-bd_sf"/>
</dbReference>
<dbReference type="FunFam" id="3.40.190.290:FF:000001">
    <property type="entry name" value="Transcriptional regulator, LysR family"/>
    <property type="match status" value="1"/>
</dbReference>
<dbReference type="FunFam" id="1.10.10.10:FF:000001">
    <property type="entry name" value="LysR family transcriptional regulator"/>
    <property type="match status" value="1"/>
</dbReference>
<keyword evidence="7" id="KW-1185">Reference proteome</keyword>
<evidence type="ECO:0000256" key="1">
    <source>
        <dbReference type="ARBA" id="ARBA00009437"/>
    </source>
</evidence>
<evidence type="ECO:0000313" key="6">
    <source>
        <dbReference type="EMBL" id="GGC01001.1"/>
    </source>
</evidence>
<dbReference type="SUPFAM" id="SSF53850">
    <property type="entry name" value="Periplasmic binding protein-like II"/>
    <property type="match status" value="1"/>
</dbReference>
<dbReference type="GO" id="GO:0043565">
    <property type="term" value="F:sequence-specific DNA binding"/>
    <property type="evidence" value="ECO:0007669"/>
    <property type="project" value="TreeGrafter"/>
</dbReference>
<dbReference type="InterPro" id="IPR036390">
    <property type="entry name" value="WH_DNA-bd_sf"/>
</dbReference>
<evidence type="ECO:0000313" key="7">
    <source>
        <dbReference type="Proteomes" id="UP000620266"/>
    </source>
</evidence>
<dbReference type="Proteomes" id="UP000620266">
    <property type="component" value="Unassembled WGS sequence"/>
</dbReference>
<organism evidence="6 7">
    <name type="scientific">Oxalicibacterium flavum</name>
    <dbReference type="NCBI Taxonomy" id="179467"/>
    <lineage>
        <taxon>Bacteria</taxon>
        <taxon>Pseudomonadati</taxon>
        <taxon>Pseudomonadota</taxon>
        <taxon>Betaproteobacteria</taxon>
        <taxon>Burkholderiales</taxon>
        <taxon>Oxalobacteraceae</taxon>
        <taxon>Oxalicibacterium</taxon>
    </lineage>
</organism>
<evidence type="ECO:0000256" key="3">
    <source>
        <dbReference type="ARBA" id="ARBA00023125"/>
    </source>
</evidence>
<name>A0A8J2XXG3_9BURK</name>
<dbReference type="InterPro" id="IPR000847">
    <property type="entry name" value="LysR_HTH_N"/>
</dbReference>
<dbReference type="InterPro" id="IPR058163">
    <property type="entry name" value="LysR-type_TF_proteobact-type"/>
</dbReference>
<evidence type="ECO:0000256" key="2">
    <source>
        <dbReference type="ARBA" id="ARBA00023015"/>
    </source>
</evidence>
<dbReference type="PROSITE" id="PS50931">
    <property type="entry name" value="HTH_LYSR"/>
    <property type="match status" value="1"/>
</dbReference>
<gene>
    <name evidence="6" type="ORF">GCM10007205_07810</name>
</gene>
<dbReference type="Gene3D" id="3.40.190.290">
    <property type="match status" value="1"/>
</dbReference>
<sequence>MPRIEDLQLFVCAADHGGLSAAARALDMAPAAASAALKRLETALGGRLFVRSTRSLRLTMEGERYLAYARGVLQLLEEGAASVAQASAVIGGELNLSIPSDLGRNVLLLWLDDFQARHPDVRLRIRISDRLADLYRQPVDIAIRYGEPEDSSMVALPLAPDNRRVLCAAPAYLKRHGAPRAVSDLAAHNCLRFVLGEQIHERWTFHRGKRTEQATVQGDRIGDDGDLVRRWALAGQGLAYKSTLDVADDLRRGRLVALLETHQGETAPLNLVCAHRLMLSPAVVALRTFLQERLARHAVVARPTK</sequence>
<reference evidence="6" key="2">
    <citation type="submission" date="2020-09" db="EMBL/GenBank/DDBJ databases">
        <authorList>
            <person name="Sun Q."/>
            <person name="Sedlacek I."/>
        </authorList>
    </citation>
    <scope>NUCLEOTIDE SEQUENCE</scope>
    <source>
        <strain evidence="6">CCM 7086</strain>
    </source>
</reference>
<dbReference type="AlphaFoldDB" id="A0A8J2XXG3"/>
<dbReference type="GO" id="GO:0006351">
    <property type="term" value="P:DNA-templated transcription"/>
    <property type="evidence" value="ECO:0007669"/>
    <property type="project" value="TreeGrafter"/>
</dbReference>
<dbReference type="RefSeq" id="WP_188395429.1">
    <property type="nucleotide sequence ID" value="NZ_BMCG01000002.1"/>
</dbReference>
<keyword evidence="4" id="KW-0804">Transcription</keyword>
<comment type="similarity">
    <text evidence="1">Belongs to the LysR transcriptional regulatory family.</text>
</comment>
<feature type="domain" description="HTH lysR-type" evidence="5">
    <location>
        <begin position="2"/>
        <end position="59"/>
    </location>
</feature>
<comment type="caution">
    <text evidence="6">The sequence shown here is derived from an EMBL/GenBank/DDBJ whole genome shotgun (WGS) entry which is preliminary data.</text>
</comment>
<keyword evidence="3" id="KW-0238">DNA-binding</keyword>
<reference evidence="6" key="1">
    <citation type="journal article" date="2014" name="Int. J. Syst. Evol. Microbiol.">
        <title>Complete genome sequence of Corynebacterium casei LMG S-19264T (=DSM 44701T), isolated from a smear-ripened cheese.</title>
        <authorList>
            <consortium name="US DOE Joint Genome Institute (JGI-PGF)"/>
            <person name="Walter F."/>
            <person name="Albersmeier A."/>
            <person name="Kalinowski J."/>
            <person name="Ruckert C."/>
        </authorList>
    </citation>
    <scope>NUCLEOTIDE SEQUENCE</scope>
    <source>
        <strain evidence="6">CCM 7086</strain>
    </source>
</reference>
<dbReference type="Gene3D" id="1.10.10.10">
    <property type="entry name" value="Winged helix-like DNA-binding domain superfamily/Winged helix DNA-binding domain"/>
    <property type="match status" value="1"/>
</dbReference>
<dbReference type="Pfam" id="PF00126">
    <property type="entry name" value="HTH_1"/>
    <property type="match status" value="1"/>
</dbReference>
<dbReference type="InterPro" id="IPR005119">
    <property type="entry name" value="LysR_subst-bd"/>
</dbReference>